<evidence type="ECO:0000259" key="17">
    <source>
        <dbReference type="PROSITE" id="PS50835"/>
    </source>
</evidence>
<name>A0A8D0CDB2_SALMN</name>
<dbReference type="PROSITE" id="PS50835">
    <property type="entry name" value="IG_LIKE"/>
    <property type="match status" value="1"/>
</dbReference>
<dbReference type="InterPro" id="IPR013783">
    <property type="entry name" value="Ig-like_fold"/>
</dbReference>
<keyword evidence="4" id="KW-1003">Cell membrane</keyword>
<evidence type="ECO:0000256" key="16">
    <source>
        <dbReference type="SAM" id="SignalP"/>
    </source>
</evidence>
<feature type="chain" id="PRO_5034134225" description="Natural cytotoxicity triggering receptor 3" evidence="16">
    <location>
        <begin position="29"/>
        <end position="135"/>
    </location>
</feature>
<feature type="transmembrane region" description="Helical" evidence="15">
    <location>
        <begin position="111"/>
        <end position="130"/>
    </location>
</feature>
<dbReference type="InterPro" id="IPR003599">
    <property type="entry name" value="Ig_sub"/>
</dbReference>
<evidence type="ECO:0000256" key="6">
    <source>
        <dbReference type="ARBA" id="ARBA00022729"/>
    </source>
</evidence>
<sequence length="135" mass="15232">MSSWLELQNDLLSFFVLVLVLILLVSWAQPLIVSQPSSAEGTEGGTVTLHCSFNSTSMPKAGSYRWVKDSGVEVKNTTQEFMGRVTPISDEDFLSERRANVEIRDLRRYDAGMYCCFISVCCFFLGSFLLENIRI</sequence>
<dbReference type="GO" id="GO:0030101">
    <property type="term" value="P:natural killer cell activation"/>
    <property type="evidence" value="ECO:0007669"/>
    <property type="project" value="TreeGrafter"/>
</dbReference>
<dbReference type="Gene3D" id="2.60.40.10">
    <property type="entry name" value="Immunoglobulins"/>
    <property type="match status" value="1"/>
</dbReference>
<dbReference type="GO" id="GO:0005886">
    <property type="term" value="C:plasma membrane"/>
    <property type="evidence" value="ECO:0007669"/>
    <property type="project" value="UniProtKB-SubCell"/>
</dbReference>
<keyword evidence="19" id="KW-1185">Reference proteome</keyword>
<dbReference type="GeneTree" id="ENSGT00950000185380"/>
<keyword evidence="11" id="KW-0675">Receptor</keyword>
<evidence type="ECO:0000256" key="11">
    <source>
        <dbReference type="ARBA" id="ARBA00023170"/>
    </source>
</evidence>
<evidence type="ECO:0000256" key="7">
    <source>
        <dbReference type="ARBA" id="ARBA00022859"/>
    </source>
</evidence>
<evidence type="ECO:0000256" key="2">
    <source>
        <dbReference type="ARBA" id="ARBA00006531"/>
    </source>
</evidence>
<protein>
    <recommendedName>
        <fullName evidence="3">Natural cytotoxicity triggering receptor 3</fullName>
    </recommendedName>
    <alternativeName>
        <fullName evidence="14">Natural killer cell p30-related protein</fullName>
    </alternativeName>
</protein>
<feature type="signal peptide" evidence="16">
    <location>
        <begin position="1"/>
        <end position="28"/>
    </location>
</feature>
<dbReference type="Pfam" id="PF13927">
    <property type="entry name" value="Ig_3"/>
    <property type="match status" value="1"/>
</dbReference>
<dbReference type="PANTHER" id="PTHR47904">
    <property type="entry name" value="NATURAL CYTOTOXICITY TRIGGERING RECEPTOR 3"/>
    <property type="match status" value="1"/>
</dbReference>
<dbReference type="InterPro" id="IPR007110">
    <property type="entry name" value="Ig-like_dom"/>
</dbReference>
<keyword evidence="8 15" id="KW-1133">Transmembrane helix</keyword>
<keyword evidence="10" id="KW-1015">Disulfide bond</keyword>
<evidence type="ECO:0000256" key="4">
    <source>
        <dbReference type="ARBA" id="ARBA00022475"/>
    </source>
</evidence>
<evidence type="ECO:0000256" key="13">
    <source>
        <dbReference type="ARBA" id="ARBA00023319"/>
    </source>
</evidence>
<evidence type="ECO:0000313" key="18">
    <source>
        <dbReference type="Ensembl" id="ENSSMRP00000020782.1"/>
    </source>
</evidence>
<evidence type="ECO:0000256" key="9">
    <source>
        <dbReference type="ARBA" id="ARBA00023136"/>
    </source>
</evidence>
<reference evidence="18" key="1">
    <citation type="submission" date="2025-08" db="UniProtKB">
        <authorList>
            <consortium name="Ensembl"/>
        </authorList>
    </citation>
    <scope>IDENTIFICATION</scope>
</reference>
<evidence type="ECO:0000256" key="8">
    <source>
        <dbReference type="ARBA" id="ARBA00022989"/>
    </source>
</evidence>
<evidence type="ECO:0000256" key="10">
    <source>
        <dbReference type="ARBA" id="ARBA00023157"/>
    </source>
</evidence>
<dbReference type="AlphaFoldDB" id="A0A8D0CDB2"/>
<keyword evidence="6 16" id="KW-0732">Signal</keyword>
<proteinExistence type="inferred from homology"/>
<evidence type="ECO:0000256" key="3">
    <source>
        <dbReference type="ARBA" id="ARBA00019135"/>
    </source>
</evidence>
<comment type="similarity">
    <text evidence="2">Belongs to the natural cytotoxicity receptor (NCR) family.</text>
</comment>
<dbReference type="SMART" id="SM00409">
    <property type="entry name" value="IG"/>
    <property type="match status" value="1"/>
</dbReference>
<organism evidence="18 19">
    <name type="scientific">Salvator merianae</name>
    <name type="common">Argentine black and white tegu</name>
    <name type="synonym">Tupinambis merianae</name>
    <dbReference type="NCBI Taxonomy" id="96440"/>
    <lineage>
        <taxon>Eukaryota</taxon>
        <taxon>Metazoa</taxon>
        <taxon>Chordata</taxon>
        <taxon>Craniata</taxon>
        <taxon>Vertebrata</taxon>
        <taxon>Euteleostomi</taxon>
        <taxon>Lepidosauria</taxon>
        <taxon>Squamata</taxon>
        <taxon>Bifurcata</taxon>
        <taxon>Unidentata</taxon>
        <taxon>Episquamata</taxon>
        <taxon>Laterata</taxon>
        <taxon>Teiioidea</taxon>
        <taxon>Teiidae</taxon>
        <taxon>Salvator</taxon>
    </lineage>
</organism>
<evidence type="ECO:0000256" key="15">
    <source>
        <dbReference type="SAM" id="Phobius"/>
    </source>
</evidence>
<feature type="domain" description="Ig-like" evidence="17">
    <location>
        <begin position="30"/>
        <end position="119"/>
    </location>
</feature>
<dbReference type="GO" id="GO:0002429">
    <property type="term" value="P:immune response-activating cell surface receptor signaling pathway"/>
    <property type="evidence" value="ECO:0007669"/>
    <property type="project" value="InterPro"/>
</dbReference>
<dbReference type="InterPro" id="IPR043226">
    <property type="entry name" value="NCR3"/>
</dbReference>
<evidence type="ECO:0000256" key="5">
    <source>
        <dbReference type="ARBA" id="ARBA00022692"/>
    </source>
</evidence>
<dbReference type="OMA" id="YFCAVEF"/>
<dbReference type="Ensembl" id="ENSSMRT00000024349.1">
    <property type="protein sequence ID" value="ENSSMRP00000020782.1"/>
    <property type="gene ID" value="ENSSMRG00000016164.1"/>
</dbReference>
<dbReference type="SUPFAM" id="SSF48726">
    <property type="entry name" value="Immunoglobulin"/>
    <property type="match status" value="1"/>
</dbReference>
<evidence type="ECO:0000313" key="19">
    <source>
        <dbReference type="Proteomes" id="UP000694421"/>
    </source>
</evidence>
<keyword evidence="13" id="KW-0393">Immunoglobulin domain</keyword>
<keyword evidence="12" id="KW-0325">Glycoprotein</keyword>
<keyword evidence="7" id="KW-0391">Immunity</keyword>
<dbReference type="InterPro" id="IPR036179">
    <property type="entry name" value="Ig-like_dom_sf"/>
</dbReference>
<dbReference type="Proteomes" id="UP000694421">
    <property type="component" value="Unplaced"/>
</dbReference>
<evidence type="ECO:0000256" key="12">
    <source>
        <dbReference type="ARBA" id="ARBA00023180"/>
    </source>
</evidence>
<dbReference type="PANTHER" id="PTHR47904:SF1">
    <property type="entry name" value="NATURAL CYTOTOXICITY TRIGGERING RECEPTOR 3"/>
    <property type="match status" value="1"/>
</dbReference>
<comment type="subcellular location">
    <subcellularLocation>
        <location evidence="1">Cell membrane</location>
        <topology evidence="1">Single-pass type I membrane protein</topology>
    </subcellularLocation>
</comment>
<dbReference type="GO" id="GO:0045954">
    <property type="term" value="P:positive regulation of natural killer cell mediated cytotoxicity"/>
    <property type="evidence" value="ECO:0007669"/>
    <property type="project" value="InterPro"/>
</dbReference>
<accession>A0A8D0CDB2</accession>
<evidence type="ECO:0000256" key="14">
    <source>
        <dbReference type="ARBA" id="ARBA00032296"/>
    </source>
</evidence>
<keyword evidence="9 15" id="KW-0472">Membrane</keyword>
<evidence type="ECO:0000256" key="1">
    <source>
        <dbReference type="ARBA" id="ARBA00004251"/>
    </source>
</evidence>
<reference evidence="18" key="2">
    <citation type="submission" date="2025-09" db="UniProtKB">
        <authorList>
            <consortium name="Ensembl"/>
        </authorList>
    </citation>
    <scope>IDENTIFICATION</scope>
</reference>
<keyword evidence="5 15" id="KW-0812">Transmembrane</keyword>